<dbReference type="InterPro" id="IPR020904">
    <property type="entry name" value="Sc_DH/Rdtase_CS"/>
</dbReference>
<organism evidence="2 3">
    <name type="scientific">Gordonia prachuapensis</name>
    <dbReference type="NCBI Taxonomy" id="3115651"/>
    <lineage>
        <taxon>Bacteria</taxon>
        <taxon>Bacillati</taxon>
        <taxon>Actinomycetota</taxon>
        <taxon>Actinomycetes</taxon>
        <taxon>Mycobacteriales</taxon>
        <taxon>Gordoniaceae</taxon>
        <taxon>Gordonia</taxon>
    </lineage>
</organism>
<dbReference type="InterPro" id="IPR002347">
    <property type="entry name" value="SDR_fam"/>
</dbReference>
<dbReference type="GO" id="GO:0016491">
    <property type="term" value="F:oxidoreductase activity"/>
    <property type="evidence" value="ECO:0007669"/>
    <property type="project" value="UniProtKB-KW"/>
</dbReference>
<dbReference type="PANTHER" id="PTHR43975:SF2">
    <property type="entry name" value="EG:BACR7A4.14 PROTEIN-RELATED"/>
    <property type="match status" value="1"/>
</dbReference>
<keyword evidence="3" id="KW-1185">Reference proteome</keyword>
<dbReference type="InterPro" id="IPR036291">
    <property type="entry name" value="NAD(P)-bd_dom_sf"/>
</dbReference>
<sequence>MTESSLRPHHARMRGVVTGAGSGIGRSCVELFSRHSILVEAWDLQPEHRLESDGLSEVTRRTVDVTDEDSVRTAAAAAMAEGDIDFLVNSAGMFLLDELATVPIPEVKTLFDVNVVGTSIVTQSLLPALQASRGSVVNIASTVAIRSSASNSHYSASKAAVAHLTRCWARELAPRVRVNAVAPGPTNTPLFRTAGMTDTEESAMLASRAAANPMGRLGQPDEIADWIGRFAVEASWITGAVLPIDGGMSL</sequence>
<evidence type="ECO:0000256" key="1">
    <source>
        <dbReference type="ARBA" id="ARBA00006484"/>
    </source>
</evidence>
<evidence type="ECO:0000313" key="3">
    <source>
        <dbReference type="Proteomes" id="UP001335729"/>
    </source>
</evidence>
<protein>
    <submittedName>
        <fullName evidence="2">SDR family oxidoreductase</fullName>
        <ecNumber evidence="2">1.-.-.-</ecNumber>
    </submittedName>
</protein>
<evidence type="ECO:0000313" key="2">
    <source>
        <dbReference type="EMBL" id="MEE4023379.1"/>
    </source>
</evidence>
<dbReference type="PANTHER" id="PTHR43975">
    <property type="entry name" value="ZGC:101858"/>
    <property type="match status" value="1"/>
</dbReference>
<dbReference type="SUPFAM" id="SSF51735">
    <property type="entry name" value="NAD(P)-binding Rossmann-fold domains"/>
    <property type="match status" value="1"/>
</dbReference>
<comment type="caution">
    <text evidence="2">The sequence shown here is derived from an EMBL/GenBank/DDBJ whole genome shotgun (WGS) entry which is preliminary data.</text>
</comment>
<dbReference type="PRINTS" id="PR00081">
    <property type="entry name" value="GDHRDH"/>
</dbReference>
<dbReference type="RefSeq" id="WP_330504674.1">
    <property type="nucleotide sequence ID" value="NZ_JAZDUE010000007.1"/>
</dbReference>
<reference evidence="2 3" key="1">
    <citation type="submission" date="2024-01" db="EMBL/GenBank/DDBJ databases">
        <title>Draft genome sequence of Gordonia sp. PKS22-38.</title>
        <authorList>
            <person name="Suphannarot A."/>
            <person name="Mingma R."/>
        </authorList>
    </citation>
    <scope>NUCLEOTIDE SEQUENCE [LARGE SCALE GENOMIC DNA]</scope>
    <source>
        <strain evidence="2 3">PKS22-38</strain>
    </source>
</reference>
<gene>
    <name evidence="2" type="ORF">V1Y59_09850</name>
</gene>
<keyword evidence="2" id="KW-0560">Oxidoreductase</keyword>
<dbReference type="PRINTS" id="PR00080">
    <property type="entry name" value="SDRFAMILY"/>
</dbReference>
<dbReference type="Proteomes" id="UP001335729">
    <property type="component" value="Unassembled WGS sequence"/>
</dbReference>
<dbReference type="EMBL" id="JAZDUE010000007">
    <property type="protein sequence ID" value="MEE4023379.1"/>
    <property type="molecule type" value="Genomic_DNA"/>
</dbReference>
<comment type="similarity">
    <text evidence="1">Belongs to the short-chain dehydrogenases/reductases (SDR) family.</text>
</comment>
<dbReference type="Gene3D" id="3.40.50.720">
    <property type="entry name" value="NAD(P)-binding Rossmann-like Domain"/>
    <property type="match status" value="1"/>
</dbReference>
<accession>A0ABU7MUD9</accession>
<proteinExistence type="inferred from homology"/>
<dbReference type="PROSITE" id="PS00061">
    <property type="entry name" value="ADH_SHORT"/>
    <property type="match status" value="1"/>
</dbReference>
<dbReference type="Pfam" id="PF13561">
    <property type="entry name" value="adh_short_C2"/>
    <property type="match status" value="1"/>
</dbReference>
<dbReference type="EC" id="1.-.-.-" evidence="2"/>
<dbReference type="CDD" id="cd05233">
    <property type="entry name" value="SDR_c"/>
    <property type="match status" value="1"/>
</dbReference>
<name>A0ABU7MUD9_9ACTN</name>